<dbReference type="PROSITE" id="PS50090">
    <property type="entry name" value="MYB_LIKE"/>
    <property type="match status" value="1"/>
</dbReference>
<evidence type="ECO:0000256" key="6">
    <source>
        <dbReference type="ARBA" id="ARBA00023242"/>
    </source>
</evidence>
<keyword evidence="2" id="KW-0677">Repeat</keyword>
<dbReference type="GO" id="GO:0005634">
    <property type="term" value="C:nucleus"/>
    <property type="evidence" value="ECO:0007669"/>
    <property type="project" value="UniProtKB-SubCell"/>
</dbReference>
<comment type="subcellular location">
    <subcellularLocation>
        <location evidence="1">Nucleus</location>
    </subcellularLocation>
</comment>
<feature type="domain" description="HTH myb-type" evidence="9">
    <location>
        <begin position="1"/>
        <end position="47"/>
    </location>
</feature>
<dbReference type="EMBL" id="KK198754">
    <property type="protein sequence ID" value="KCW85615.1"/>
    <property type="molecule type" value="Genomic_DNA"/>
</dbReference>
<dbReference type="InterPro" id="IPR044676">
    <property type="entry name" value="EOBI/EOBII-like_plant"/>
</dbReference>
<evidence type="ECO:0000313" key="10">
    <source>
        <dbReference type="EMBL" id="KCW85615.1"/>
    </source>
</evidence>
<dbReference type="PANTHER" id="PTHR45675:SF7">
    <property type="entry name" value="TRANSCRIPTION FACTOR MYB48"/>
    <property type="match status" value="1"/>
</dbReference>
<reference evidence="10" key="1">
    <citation type="submission" date="2013-07" db="EMBL/GenBank/DDBJ databases">
        <title>The genome of Eucalyptus grandis.</title>
        <authorList>
            <person name="Schmutz J."/>
            <person name="Hayes R."/>
            <person name="Myburg A."/>
            <person name="Tuskan G."/>
            <person name="Grattapaglia D."/>
            <person name="Rokhsar D.S."/>
        </authorList>
    </citation>
    <scope>NUCLEOTIDE SEQUENCE</scope>
    <source>
        <tissue evidence="10">Leaf extractions</tissue>
    </source>
</reference>
<dbReference type="FunFam" id="1.10.10.60:FF:000259">
    <property type="entry name" value="MYB transcription factor"/>
    <property type="match status" value="1"/>
</dbReference>
<dbReference type="InterPro" id="IPR009057">
    <property type="entry name" value="Homeodomain-like_sf"/>
</dbReference>
<evidence type="ECO:0000256" key="5">
    <source>
        <dbReference type="ARBA" id="ARBA00023163"/>
    </source>
</evidence>
<evidence type="ECO:0000256" key="4">
    <source>
        <dbReference type="ARBA" id="ARBA00023125"/>
    </source>
</evidence>
<gene>
    <name evidence="10" type="ORF">EUGRSUZ_B02401</name>
</gene>
<dbReference type="Gramene" id="KCW85615">
    <property type="protein sequence ID" value="KCW85615"/>
    <property type="gene ID" value="EUGRSUZ_B02401"/>
</dbReference>
<dbReference type="GO" id="GO:0003700">
    <property type="term" value="F:DNA-binding transcription factor activity"/>
    <property type="evidence" value="ECO:0007669"/>
    <property type="project" value="InterPro"/>
</dbReference>
<feature type="domain" description="Myb-like" evidence="8">
    <location>
        <begin position="1"/>
        <end position="43"/>
    </location>
</feature>
<proteinExistence type="predicted"/>
<dbReference type="CDD" id="cd00167">
    <property type="entry name" value="SANT"/>
    <property type="match status" value="1"/>
</dbReference>
<dbReference type="SMART" id="SM00717">
    <property type="entry name" value="SANT"/>
    <property type="match status" value="1"/>
</dbReference>
<dbReference type="Pfam" id="PF00249">
    <property type="entry name" value="Myb_DNA-binding"/>
    <property type="match status" value="1"/>
</dbReference>
<evidence type="ECO:0000256" key="7">
    <source>
        <dbReference type="SAM" id="MobiDB-lite"/>
    </source>
</evidence>
<dbReference type="GO" id="GO:0043565">
    <property type="term" value="F:sequence-specific DNA binding"/>
    <property type="evidence" value="ECO:0007669"/>
    <property type="project" value="InterPro"/>
</dbReference>
<protein>
    <submittedName>
        <fullName evidence="10">Uncharacterized protein</fullName>
    </submittedName>
</protein>
<evidence type="ECO:0000259" key="9">
    <source>
        <dbReference type="PROSITE" id="PS51294"/>
    </source>
</evidence>
<dbReference type="InterPro" id="IPR001005">
    <property type="entry name" value="SANT/Myb"/>
</dbReference>
<keyword evidence="3" id="KW-0805">Transcription regulation</keyword>
<feature type="region of interest" description="Disordered" evidence="7">
    <location>
        <begin position="46"/>
        <end position="109"/>
    </location>
</feature>
<evidence type="ECO:0000256" key="2">
    <source>
        <dbReference type="ARBA" id="ARBA00022737"/>
    </source>
</evidence>
<feature type="compositionally biased region" description="Low complexity" evidence="7">
    <location>
        <begin position="55"/>
        <end position="70"/>
    </location>
</feature>
<dbReference type="Gene3D" id="1.10.10.60">
    <property type="entry name" value="Homeodomain-like"/>
    <property type="match status" value="1"/>
</dbReference>
<dbReference type="SUPFAM" id="SSF46689">
    <property type="entry name" value="Homeodomain-like"/>
    <property type="match status" value="1"/>
</dbReference>
<keyword evidence="5" id="KW-0804">Transcription</keyword>
<dbReference type="PANTHER" id="PTHR45675">
    <property type="entry name" value="MYB TRANSCRIPTION FACTOR-RELATED-RELATED"/>
    <property type="match status" value="1"/>
</dbReference>
<evidence type="ECO:0000256" key="1">
    <source>
        <dbReference type="ARBA" id="ARBA00004123"/>
    </source>
</evidence>
<organism evidence="10">
    <name type="scientific">Eucalyptus grandis</name>
    <name type="common">Flooded gum</name>
    <dbReference type="NCBI Taxonomy" id="71139"/>
    <lineage>
        <taxon>Eukaryota</taxon>
        <taxon>Viridiplantae</taxon>
        <taxon>Streptophyta</taxon>
        <taxon>Embryophyta</taxon>
        <taxon>Tracheophyta</taxon>
        <taxon>Spermatophyta</taxon>
        <taxon>Magnoliopsida</taxon>
        <taxon>eudicotyledons</taxon>
        <taxon>Gunneridae</taxon>
        <taxon>Pentapetalae</taxon>
        <taxon>rosids</taxon>
        <taxon>malvids</taxon>
        <taxon>Myrtales</taxon>
        <taxon>Myrtaceae</taxon>
        <taxon>Myrtoideae</taxon>
        <taxon>Eucalypteae</taxon>
        <taxon>Eucalyptus</taxon>
    </lineage>
</organism>
<evidence type="ECO:0000259" key="8">
    <source>
        <dbReference type="PROSITE" id="PS50090"/>
    </source>
</evidence>
<dbReference type="PROSITE" id="PS51294">
    <property type="entry name" value="HTH_MYB"/>
    <property type="match status" value="1"/>
</dbReference>
<dbReference type="InterPro" id="IPR017930">
    <property type="entry name" value="Myb_dom"/>
</dbReference>
<evidence type="ECO:0000256" key="3">
    <source>
        <dbReference type="ARBA" id="ARBA00023015"/>
    </source>
</evidence>
<dbReference type="OMA" id="LWKMDED"/>
<keyword evidence="4" id="KW-0238">DNA-binding</keyword>
<sequence>MTPQEERLVLELHSKWGNRWSRIARKLPGRTDNEIKNYWRTHMRKEAQEKKHALSSSSASSNISSSSSNNPTVDSLTTRETGKESFYGTGGPGDMLTSTEKNIEEQGKSESACSFDDIWKEIALADGYGILPIYDGYSEESCNFSCPPMASPTMEYNSDPLWLTDEEESKMFPVNQFISNYGNGGAYITG</sequence>
<keyword evidence="6" id="KW-0539">Nucleus</keyword>
<dbReference type="AlphaFoldDB" id="A0A059D5W7"/>
<accession>A0A059D5W7</accession>
<name>A0A059D5W7_EUCGR</name>